<evidence type="ECO:0000256" key="2">
    <source>
        <dbReference type="ARBA" id="ARBA00004496"/>
    </source>
</evidence>
<evidence type="ECO:0000256" key="12">
    <source>
        <dbReference type="ARBA" id="ARBA00022993"/>
    </source>
</evidence>
<dbReference type="InterPro" id="IPR027417">
    <property type="entry name" value="P-loop_NTPase"/>
</dbReference>
<evidence type="ECO:0000256" key="9">
    <source>
        <dbReference type="ARBA" id="ARBA00022741"/>
    </source>
</evidence>
<evidence type="ECO:0000259" key="16">
    <source>
        <dbReference type="Pfam" id="PF00485"/>
    </source>
</evidence>
<comment type="pathway">
    <text evidence="3 14 15">Cofactor biosynthesis; coenzyme A biosynthesis; CoA from (R)-pantothenate: step 1/5.</text>
</comment>
<keyword evidence="8 14" id="KW-0808">Transferase</keyword>
<dbReference type="GO" id="GO:0004594">
    <property type="term" value="F:pantothenate kinase activity"/>
    <property type="evidence" value="ECO:0007669"/>
    <property type="project" value="UniProtKB-UniRule"/>
</dbReference>
<evidence type="ECO:0000256" key="10">
    <source>
        <dbReference type="ARBA" id="ARBA00022777"/>
    </source>
</evidence>
<sequence length="352" mass="39547">MEHSDATPFVRSSDLDPARLLAGLRPHQKQSGQSIASPFWSFDRTTWSELAQATPLPLTAADVERLRGKGERMDTTEIEEIYLPLSRLLNLYVSARRKKHRLTREFFAPLRASGHDPAPQHIPFVIGVAGSVAVGKSTTARVLREMMARWPDTPKVELVTTDGFLFPNAELARRGLTSRKGFPESYDRRALMRFLSKVKSGAEEARAPVYSHHTYDIVPGAEITVRSPDVLIVEGLNVLQPPRPRADGKVGMSVSDYFDFSVYVDAAAGDIRQWYIDRFMELKSGAFTQPDSYFHRYSELTEDEALTLAGEIWDSINAPNLRENVAPSRGRADLILTKSADHSVRRIQLRKL</sequence>
<evidence type="ECO:0000313" key="17">
    <source>
        <dbReference type="EMBL" id="KXZ58846.1"/>
    </source>
</evidence>
<evidence type="ECO:0000256" key="15">
    <source>
        <dbReference type="RuleBase" id="RU003530"/>
    </source>
</evidence>
<dbReference type="UniPathway" id="UPA00241">
    <property type="reaction ID" value="UER00352"/>
</dbReference>
<evidence type="ECO:0000313" key="18">
    <source>
        <dbReference type="Proteomes" id="UP000243589"/>
    </source>
</evidence>
<dbReference type="CDD" id="cd02025">
    <property type="entry name" value="PanK"/>
    <property type="match status" value="1"/>
</dbReference>
<keyword evidence="12 14" id="KW-0173">Coenzyme A biosynthesis</keyword>
<evidence type="ECO:0000256" key="3">
    <source>
        <dbReference type="ARBA" id="ARBA00005225"/>
    </source>
</evidence>
<dbReference type="PANTHER" id="PTHR10285">
    <property type="entry name" value="URIDINE KINASE"/>
    <property type="match status" value="1"/>
</dbReference>
<dbReference type="NCBIfam" id="TIGR00554">
    <property type="entry name" value="panK_bact"/>
    <property type="match status" value="1"/>
</dbReference>
<keyword evidence="9 14" id="KW-0547">Nucleotide-binding</keyword>
<name>A0A150H9R1_9MICO</name>
<proteinExistence type="inferred from homology"/>
<keyword evidence="11 14" id="KW-0067">ATP-binding</keyword>
<dbReference type="PIRSF" id="PIRSF000545">
    <property type="entry name" value="Pantothenate_kin"/>
    <property type="match status" value="1"/>
</dbReference>
<feature type="binding site" evidence="14">
    <location>
        <begin position="130"/>
        <end position="137"/>
    </location>
    <ligand>
        <name>ATP</name>
        <dbReference type="ChEBI" id="CHEBI:30616"/>
    </ligand>
</feature>
<organism evidence="17 18">
    <name type="scientific">Brevibacterium ravenspurgense</name>
    <dbReference type="NCBI Taxonomy" id="479117"/>
    <lineage>
        <taxon>Bacteria</taxon>
        <taxon>Bacillati</taxon>
        <taxon>Actinomycetota</taxon>
        <taxon>Actinomycetes</taxon>
        <taxon>Micrococcales</taxon>
        <taxon>Brevibacteriaceae</taxon>
        <taxon>Brevibacterium</taxon>
    </lineage>
</organism>
<dbReference type="InterPro" id="IPR004566">
    <property type="entry name" value="PanK"/>
</dbReference>
<accession>A0A150H9R1</accession>
<reference evidence="17 18" key="1">
    <citation type="submission" date="2016-01" db="EMBL/GenBank/DDBJ databases">
        <title>Use of Whole Genome Sequencing to ascertain that Brevibacterium massiliense (Roux, Raoult 2009) is a later heterotypic synonym of Brevibacterium ravenspurgense (Mages 2008).</title>
        <authorList>
            <person name="Bernier A.-M."/>
            <person name="Burdz T."/>
            <person name="Huynh C."/>
            <person name="Pachecho A.L."/>
            <person name="Wiebe D."/>
            <person name="Bonner C."/>
            <person name="Bernard K."/>
        </authorList>
    </citation>
    <scope>NUCLEOTIDE SEQUENCE [LARGE SCALE GENOMIC DNA]</scope>
    <source>
        <strain evidence="17 18">CCUG56047</strain>
    </source>
</reference>
<dbReference type="PATRIC" id="fig|479117.4.peg.717"/>
<dbReference type="Gene3D" id="3.40.50.300">
    <property type="entry name" value="P-loop containing nucleotide triphosphate hydrolases"/>
    <property type="match status" value="1"/>
</dbReference>
<comment type="catalytic activity">
    <reaction evidence="1 14 15">
        <text>(R)-pantothenate + ATP = (R)-4'-phosphopantothenate + ADP + H(+)</text>
        <dbReference type="Rhea" id="RHEA:16373"/>
        <dbReference type="ChEBI" id="CHEBI:10986"/>
        <dbReference type="ChEBI" id="CHEBI:15378"/>
        <dbReference type="ChEBI" id="CHEBI:29032"/>
        <dbReference type="ChEBI" id="CHEBI:30616"/>
        <dbReference type="ChEBI" id="CHEBI:456216"/>
        <dbReference type="EC" id="2.7.1.33"/>
    </reaction>
</comment>
<evidence type="ECO:0000256" key="14">
    <source>
        <dbReference type="HAMAP-Rule" id="MF_00215"/>
    </source>
</evidence>
<evidence type="ECO:0000256" key="7">
    <source>
        <dbReference type="ARBA" id="ARBA00022490"/>
    </source>
</evidence>
<keyword evidence="10 14" id="KW-0418">Kinase</keyword>
<dbReference type="InterPro" id="IPR006083">
    <property type="entry name" value="PRK/URK"/>
</dbReference>
<dbReference type="AlphaFoldDB" id="A0A150H9R1"/>
<feature type="domain" description="Phosphoribulokinase/uridine kinase" evidence="16">
    <location>
        <begin position="125"/>
        <end position="267"/>
    </location>
</feature>
<keyword evidence="7 14" id="KW-0963">Cytoplasm</keyword>
<comment type="subcellular location">
    <subcellularLocation>
        <location evidence="2 14 15">Cytoplasm</location>
    </subcellularLocation>
</comment>
<dbReference type="GO" id="GO:0015937">
    <property type="term" value="P:coenzyme A biosynthetic process"/>
    <property type="evidence" value="ECO:0007669"/>
    <property type="project" value="UniProtKB-UniRule"/>
</dbReference>
<evidence type="ECO:0000256" key="4">
    <source>
        <dbReference type="ARBA" id="ARBA00006087"/>
    </source>
</evidence>
<evidence type="ECO:0000256" key="5">
    <source>
        <dbReference type="ARBA" id="ARBA00012102"/>
    </source>
</evidence>
<evidence type="ECO:0000256" key="8">
    <source>
        <dbReference type="ARBA" id="ARBA00022679"/>
    </source>
</evidence>
<dbReference type="Proteomes" id="UP000243589">
    <property type="component" value="Unassembled WGS sequence"/>
</dbReference>
<dbReference type="RefSeq" id="WP_062020364.1">
    <property type="nucleotide sequence ID" value="NZ_LQQC01000008.1"/>
</dbReference>
<evidence type="ECO:0000256" key="13">
    <source>
        <dbReference type="ARBA" id="ARBA00032866"/>
    </source>
</evidence>
<dbReference type="EC" id="2.7.1.33" evidence="5 14"/>
<gene>
    <name evidence="14 17" type="primary">coaA</name>
    <name evidence="17" type="ORF">Bravens_00718</name>
</gene>
<comment type="similarity">
    <text evidence="4 14 15">Belongs to the prokaryotic pantothenate kinase family.</text>
</comment>
<dbReference type="Pfam" id="PF00485">
    <property type="entry name" value="PRK"/>
    <property type="match status" value="1"/>
</dbReference>
<dbReference type="HAMAP" id="MF_00215">
    <property type="entry name" value="Pantothen_kinase_1"/>
    <property type="match status" value="1"/>
</dbReference>
<protein>
    <recommendedName>
        <fullName evidence="6 14">Pantothenate kinase</fullName>
        <ecNumber evidence="5 14">2.7.1.33</ecNumber>
    </recommendedName>
    <alternativeName>
        <fullName evidence="13 14">Pantothenic acid kinase</fullName>
    </alternativeName>
</protein>
<dbReference type="GO" id="GO:0005737">
    <property type="term" value="C:cytoplasm"/>
    <property type="evidence" value="ECO:0007669"/>
    <property type="project" value="UniProtKB-SubCell"/>
</dbReference>
<comment type="caution">
    <text evidence="17">The sequence shown here is derived from an EMBL/GenBank/DDBJ whole genome shotgun (WGS) entry which is preliminary data.</text>
</comment>
<evidence type="ECO:0000256" key="11">
    <source>
        <dbReference type="ARBA" id="ARBA00022840"/>
    </source>
</evidence>
<keyword evidence="18" id="KW-1185">Reference proteome</keyword>
<dbReference type="SUPFAM" id="SSF52540">
    <property type="entry name" value="P-loop containing nucleoside triphosphate hydrolases"/>
    <property type="match status" value="1"/>
</dbReference>
<dbReference type="GO" id="GO:0005524">
    <property type="term" value="F:ATP binding"/>
    <property type="evidence" value="ECO:0007669"/>
    <property type="project" value="UniProtKB-UniRule"/>
</dbReference>
<evidence type="ECO:0000256" key="1">
    <source>
        <dbReference type="ARBA" id="ARBA00001206"/>
    </source>
</evidence>
<evidence type="ECO:0000256" key="6">
    <source>
        <dbReference type="ARBA" id="ARBA00015080"/>
    </source>
</evidence>
<dbReference type="EMBL" id="LQQC01000008">
    <property type="protein sequence ID" value="KXZ58846.1"/>
    <property type="molecule type" value="Genomic_DNA"/>
</dbReference>